<accession>A0AAF3EXB7</accession>
<dbReference type="SMART" id="SM00398">
    <property type="entry name" value="HMG"/>
    <property type="match status" value="1"/>
</dbReference>
<comment type="subcellular location">
    <subcellularLocation>
        <location evidence="1">Nucleus</location>
    </subcellularLocation>
</comment>
<sequence>MMMDPEHHMKLESYQQLYMSNFLPPTATSSIPVHDDLIGGPDSPDSGLGGKDGKKDQDRVKRPMNAFMVWSRGQRRKMAQENPKMHNSEISKRLGTEWKQLSDNDKRPFIDEAKRLRAIHMKEHPDYKYRPRRKTKAIQKKPGQLGTGFLETMKTNVYPQMQSAWPQTTTQTPSYSSYDYAALYSRPGFDMMTSFPNYLSGSTSPSQYTQAFAAQGFMPSLTGVLKTENEVTTQDVTAPPSDSPDGAFRAPYYDPTKDPAAFYAAATNPMMSYGLTDMGALSGMTQQLPQTLAPLSHHLAST</sequence>
<dbReference type="GO" id="GO:0005634">
    <property type="term" value="C:nucleus"/>
    <property type="evidence" value="ECO:0007669"/>
    <property type="project" value="UniProtKB-SubCell"/>
</dbReference>
<dbReference type="Gene3D" id="1.10.30.10">
    <property type="entry name" value="High mobility group box domain"/>
    <property type="match status" value="1"/>
</dbReference>
<dbReference type="Pfam" id="PF00505">
    <property type="entry name" value="HMG_box"/>
    <property type="match status" value="1"/>
</dbReference>
<evidence type="ECO:0000256" key="1">
    <source>
        <dbReference type="ARBA" id="ARBA00004123"/>
    </source>
</evidence>
<dbReference type="PANTHER" id="PTHR10270">
    <property type="entry name" value="SOX TRANSCRIPTION FACTOR"/>
    <property type="match status" value="1"/>
</dbReference>
<dbReference type="GO" id="GO:0007420">
    <property type="term" value="P:brain development"/>
    <property type="evidence" value="ECO:0007669"/>
    <property type="project" value="TreeGrafter"/>
</dbReference>
<organism evidence="7 8">
    <name type="scientific">Mesorhabditis belari</name>
    <dbReference type="NCBI Taxonomy" id="2138241"/>
    <lineage>
        <taxon>Eukaryota</taxon>
        <taxon>Metazoa</taxon>
        <taxon>Ecdysozoa</taxon>
        <taxon>Nematoda</taxon>
        <taxon>Chromadorea</taxon>
        <taxon>Rhabditida</taxon>
        <taxon>Rhabditina</taxon>
        <taxon>Rhabditomorpha</taxon>
        <taxon>Rhabditoidea</taxon>
        <taxon>Rhabditidae</taxon>
        <taxon>Mesorhabditinae</taxon>
        <taxon>Mesorhabditis</taxon>
    </lineage>
</organism>
<evidence type="ECO:0000256" key="5">
    <source>
        <dbReference type="SAM" id="MobiDB-lite"/>
    </source>
</evidence>
<dbReference type="GO" id="GO:0000978">
    <property type="term" value="F:RNA polymerase II cis-regulatory region sequence-specific DNA binding"/>
    <property type="evidence" value="ECO:0007669"/>
    <property type="project" value="TreeGrafter"/>
</dbReference>
<feature type="DNA-binding region" description="HMG box" evidence="4">
    <location>
        <begin position="60"/>
        <end position="128"/>
    </location>
</feature>
<evidence type="ECO:0000256" key="4">
    <source>
        <dbReference type="PROSITE-ProRule" id="PRU00267"/>
    </source>
</evidence>
<dbReference type="GO" id="GO:0030182">
    <property type="term" value="P:neuron differentiation"/>
    <property type="evidence" value="ECO:0007669"/>
    <property type="project" value="TreeGrafter"/>
</dbReference>
<feature type="region of interest" description="Disordered" evidence="5">
    <location>
        <begin position="30"/>
        <end position="62"/>
    </location>
</feature>
<dbReference type="FunFam" id="1.10.30.10:FF:000002">
    <property type="entry name" value="transcription factor Sox-2"/>
    <property type="match status" value="1"/>
</dbReference>
<dbReference type="PROSITE" id="PS50118">
    <property type="entry name" value="HMG_BOX_2"/>
    <property type="match status" value="1"/>
</dbReference>
<dbReference type="CDD" id="cd01388">
    <property type="entry name" value="HMG-box_SoxB"/>
    <property type="match status" value="1"/>
</dbReference>
<dbReference type="GO" id="GO:0000122">
    <property type="term" value="P:negative regulation of transcription by RNA polymerase II"/>
    <property type="evidence" value="ECO:0007669"/>
    <property type="project" value="TreeGrafter"/>
</dbReference>
<dbReference type="GO" id="GO:0001228">
    <property type="term" value="F:DNA-binding transcription activator activity, RNA polymerase II-specific"/>
    <property type="evidence" value="ECO:0007669"/>
    <property type="project" value="TreeGrafter"/>
</dbReference>
<dbReference type="Proteomes" id="UP000887575">
    <property type="component" value="Unassembled WGS sequence"/>
</dbReference>
<dbReference type="InterPro" id="IPR050140">
    <property type="entry name" value="SRY-related_HMG-box_TF-like"/>
</dbReference>
<dbReference type="InterPro" id="IPR036910">
    <property type="entry name" value="HMG_box_dom_sf"/>
</dbReference>
<evidence type="ECO:0000313" key="7">
    <source>
        <dbReference type="Proteomes" id="UP000887575"/>
    </source>
</evidence>
<dbReference type="SUPFAM" id="SSF47095">
    <property type="entry name" value="HMG-box"/>
    <property type="match status" value="1"/>
</dbReference>
<evidence type="ECO:0000256" key="3">
    <source>
        <dbReference type="ARBA" id="ARBA00023242"/>
    </source>
</evidence>
<proteinExistence type="predicted"/>
<keyword evidence="3 4" id="KW-0539">Nucleus</keyword>
<dbReference type="PANTHER" id="PTHR10270:SF324">
    <property type="entry name" value="SOX DOMAIN-CONTAINING PROTEIN DICHAETE-RELATED"/>
    <property type="match status" value="1"/>
</dbReference>
<feature type="compositionally biased region" description="Basic and acidic residues" evidence="5">
    <location>
        <begin position="51"/>
        <end position="61"/>
    </location>
</feature>
<name>A0AAF3EXB7_9BILA</name>
<protein>
    <submittedName>
        <fullName evidence="8">HMG box domain-containing protein</fullName>
    </submittedName>
</protein>
<feature type="region of interest" description="Disordered" evidence="5">
    <location>
        <begin position="232"/>
        <end position="251"/>
    </location>
</feature>
<dbReference type="InterPro" id="IPR009071">
    <property type="entry name" value="HMG_box_dom"/>
</dbReference>
<evidence type="ECO:0000313" key="8">
    <source>
        <dbReference type="WBParaSite" id="MBELARI_LOCUS18798.2"/>
    </source>
</evidence>
<evidence type="ECO:0000256" key="2">
    <source>
        <dbReference type="ARBA" id="ARBA00023125"/>
    </source>
</evidence>
<dbReference type="AlphaFoldDB" id="A0AAF3EXB7"/>
<feature type="domain" description="HMG box" evidence="6">
    <location>
        <begin position="60"/>
        <end position="128"/>
    </location>
</feature>
<keyword evidence="7" id="KW-1185">Reference proteome</keyword>
<dbReference type="WBParaSite" id="MBELARI_LOCUS18798.2">
    <property type="protein sequence ID" value="MBELARI_LOCUS18798.2"/>
    <property type="gene ID" value="MBELARI_LOCUS18798"/>
</dbReference>
<evidence type="ECO:0000259" key="6">
    <source>
        <dbReference type="PROSITE" id="PS50118"/>
    </source>
</evidence>
<keyword evidence="2 4" id="KW-0238">DNA-binding</keyword>
<reference evidence="8" key="1">
    <citation type="submission" date="2024-02" db="UniProtKB">
        <authorList>
            <consortium name="WormBaseParasite"/>
        </authorList>
    </citation>
    <scope>IDENTIFICATION</scope>
</reference>